<keyword evidence="7" id="KW-0805">Transcription regulation</keyword>
<dbReference type="InterPro" id="IPR002110">
    <property type="entry name" value="Ankyrin_rpt"/>
</dbReference>
<dbReference type="Gene3D" id="1.25.40.20">
    <property type="entry name" value="Ankyrin repeat-containing domain"/>
    <property type="match status" value="1"/>
</dbReference>
<dbReference type="PROSITE" id="PS50297">
    <property type="entry name" value="ANK_REP_REGION"/>
    <property type="match status" value="1"/>
</dbReference>
<dbReference type="PROSITE" id="PS50096">
    <property type="entry name" value="IQ"/>
    <property type="match status" value="3"/>
</dbReference>
<comment type="caution">
    <text evidence="16">The sequence shown here is derived from an EMBL/GenBank/DDBJ whole genome shotgun (WGS) entry which is preliminary data.</text>
</comment>
<keyword evidence="3" id="KW-0150">Chloroplast</keyword>
<dbReference type="OMA" id="ARDQEAC"/>
<keyword evidence="6" id="KW-0112">Calmodulin-binding</keyword>
<evidence type="ECO:0000256" key="10">
    <source>
        <dbReference type="ARBA" id="ARBA00023159"/>
    </source>
</evidence>
<keyword evidence="9" id="KW-0238">DNA-binding</keyword>
<dbReference type="Pfam" id="PF03859">
    <property type="entry name" value="CG-1"/>
    <property type="match status" value="1"/>
</dbReference>
<feature type="repeat" description="ANK" evidence="13">
    <location>
        <begin position="731"/>
        <end position="763"/>
    </location>
</feature>
<evidence type="ECO:0000256" key="12">
    <source>
        <dbReference type="ARBA" id="ARBA00023242"/>
    </source>
</evidence>
<keyword evidence="10" id="KW-0010">Activator</keyword>
<proteinExistence type="inferred from homology"/>
<comment type="similarity">
    <text evidence="2">Belongs to the CAMTA family.</text>
</comment>
<evidence type="ECO:0000256" key="7">
    <source>
        <dbReference type="ARBA" id="ARBA00023015"/>
    </source>
</evidence>
<evidence type="ECO:0000259" key="15">
    <source>
        <dbReference type="PROSITE" id="PS51437"/>
    </source>
</evidence>
<evidence type="ECO:0000256" key="3">
    <source>
        <dbReference type="ARBA" id="ARBA00022528"/>
    </source>
</evidence>
<dbReference type="InterPro" id="IPR013783">
    <property type="entry name" value="Ig-like_fold"/>
</dbReference>
<dbReference type="Pfam" id="PF00612">
    <property type="entry name" value="IQ"/>
    <property type="match status" value="2"/>
</dbReference>
<keyword evidence="5" id="KW-0106">Calcium</keyword>
<keyword evidence="17" id="KW-1185">Reference proteome</keyword>
<dbReference type="GO" id="GO:0005634">
    <property type="term" value="C:nucleus"/>
    <property type="evidence" value="ECO:0007669"/>
    <property type="project" value="UniProtKB-SubCell"/>
</dbReference>
<dbReference type="InterPro" id="IPR005559">
    <property type="entry name" value="CG-1_dom"/>
</dbReference>
<reference evidence="16" key="1">
    <citation type="submission" date="2021-08" db="EMBL/GenBank/DDBJ databases">
        <title>WGS assembly of Ceratopteris richardii.</title>
        <authorList>
            <person name="Marchant D.B."/>
            <person name="Chen G."/>
            <person name="Jenkins J."/>
            <person name="Shu S."/>
            <person name="Leebens-Mack J."/>
            <person name="Grimwood J."/>
            <person name="Schmutz J."/>
            <person name="Soltis P."/>
            <person name="Soltis D."/>
            <person name="Chen Z.-H."/>
        </authorList>
    </citation>
    <scope>NUCLEOTIDE SEQUENCE</scope>
    <source>
        <strain evidence="16">Whitten #5841</strain>
        <tissue evidence="16">Leaf</tissue>
    </source>
</reference>
<dbReference type="GO" id="GO:0003712">
    <property type="term" value="F:transcription coregulator activity"/>
    <property type="evidence" value="ECO:0007669"/>
    <property type="project" value="TreeGrafter"/>
</dbReference>
<dbReference type="CDD" id="cd00102">
    <property type="entry name" value="IPT"/>
    <property type="match status" value="1"/>
</dbReference>
<dbReference type="OrthoDB" id="407555at2759"/>
<feature type="compositionally biased region" description="Polar residues" evidence="14">
    <location>
        <begin position="167"/>
        <end position="187"/>
    </location>
</feature>
<feature type="region of interest" description="Disordered" evidence="14">
    <location>
        <begin position="139"/>
        <end position="210"/>
    </location>
</feature>
<protein>
    <recommendedName>
        <fullName evidence="15">CG-1 domain-containing protein</fullName>
    </recommendedName>
</protein>
<evidence type="ECO:0000256" key="4">
    <source>
        <dbReference type="ARBA" id="ARBA00022737"/>
    </source>
</evidence>
<dbReference type="SMART" id="SM01076">
    <property type="entry name" value="CG-1"/>
    <property type="match status" value="1"/>
</dbReference>
<dbReference type="SUPFAM" id="SSF48403">
    <property type="entry name" value="Ankyrin repeat"/>
    <property type="match status" value="1"/>
</dbReference>
<evidence type="ECO:0000313" key="17">
    <source>
        <dbReference type="Proteomes" id="UP000825935"/>
    </source>
</evidence>
<dbReference type="SMART" id="SM00015">
    <property type="entry name" value="IQ"/>
    <property type="match status" value="2"/>
</dbReference>
<dbReference type="PROSITE" id="PS50088">
    <property type="entry name" value="ANK_REPEAT"/>
    <property type="match status" value="2"/>
</dbReference>
<keyword evidence="11" id="KW-0804">Transcription</keyword>
<keyword evidence="3" id="KW-0934">Plastid</keyword>
<dbReference type="GO" id="GO:0003690">
    <property type="term" value="F:double-stranded DNA binding"/>
    <property type="evidence" value="ECO:0007669"/>
    <property type="project" value="TreeGrafter"/>
</dbReference>
<evidence type="ECO:0000256" key="13">
    <source>
        <dbReference type="PROSITE-ProRule" id="PRU00023"/>
    </source>
</evidence>
<dbReference type="Gene3D" id="2.60.40.10">
    <property type="entry name" value="Immunoglobulins"/>
    <property type="match status" value="1"/>
</dbReference>
<feature type="repeat" description="ANK" evidence="13">
    <location>
        <begin position="698"/>
        <end position="730"/>
    </location>
</feature>
<evidence type="ECO:0000256" key="6">
    <source>
        <dbReference type="ARBA" id="ARBA00022860"/>
    </source>
</evidence>
<evidence type="ECO:0000313" key="16">
    <source>
        <dbReference type="EMBL" id="KAH7299478.1"/>
    </source>
</evidence>
<name>A0A8T2RVF3_CERRI</name>
<dbReference type="Pfam" id="PF12796">
    <property type="entry name" value="Ank_2"/>
    <property type="match status" value="1"/>
</dbReference>
<dbReference type="PANTHER" id="PTHR23335">
    <property type="entry name" value="CALMODULIN-BINDING TRANSCRIPTION ACTIVATOR CAMTA"/>
    <property type="match status" value="1"/>
</dbReference>
<keyword evidence="12" id="KW-0539">Nucleus</keyword>
<dbReference type="Gene3D" id="1.20.5.190">
    <property type="match status" value="1"/>
</dbReference>
<dbReference type="GO" id="GO:0006357">
    <property type="term" value="P:regulation of transcription by RNA polymerase II"/>
    <property type="evidence" value="ECO:0007669"/>
    <property type="project" value="TreeGrafter"/>
</dbReference>
<evidence type="ECO:0000256" key="2">
    <source>
        <dbReference type="ARBA" id="ARBA00008267"/>
    </source>
</evidence>
<evidence type="ECO:0000256" key="8">
    <source>
        <dbReference type="ARBA" id="ARBA00023043"/>
    </source>
</evidence>
<dbReference type="InterPro" id="IPR036770">
    <property type="entry name" value="Ankyrin_rpt-contain_sf"/>
</dbReference>
<dbReference type="PANTHER" id="PTHR23335:SF29">
    <property type="entry name" value="CALMODULIN-BINDING TRANSCRIPTION ACTIVATOR 1"/>
    <property type="match status" value="1"/>
</dbReference>
<evidence type="ECO:0000256" key="1">
    <source>
        <dbReference type="ARBA" id="ARBA00004123"/>
    </source>
</evidence>
<feature type="domain" description="CG-1" evidence="15">
    <location>
        <begin position="17"/>
        <end position="142"/>
    </location>
</feature>
<dbReference type="PROSITE" id="PS51437">
    <property type="entry name" value="CG_1"/>
    <property type="match status" value="1"/>
</dbReference>
<dbReference type="GO" id="GO:0005516">
    <property type="term" value="F:calmodulin binding"/>
    <property type="evidence" value="ECO:0007669"/>
    <property type="project" value="UniProtKB-KW"/>
</dbReference>
<dbReference type="AlphaFoldDB" id="A0A8T2RVF3"/>
<dbReference type="SUPFAM" id="SSF81296">
    <property type="entry name" value="E set domains"/>
    <property type="match status" value="1"/>
</dbReference>
<evidence type="ECO:0000256" key="9">
    <source>
        <dbReference type="ARBA" id="ARBA00023125"/>
    </source>
</evidence>
<dbReference type="SMART" id="SM00248">
    <property type="entry name" value="ANK"/>
    <property type="match status" value="2"/>
</dbReference>
<comment type="subcellular location">
    <subcellularLocation>
        <location evidence="1">Nucleus</location>
    </subcellularLocation>
</comment>
<evidence type="ECO:0000256" key="14">
    <source>
        <dbReference type="SAM" id="MobiDB-lite"/>
    </source>
</evidence>
<evidence type="ECO:0000256" key="5">
    <source>
        <dbReference type="ARBA" id="ARBA00022837"/>
    </source>
</evidence>
<dbReference type="EMBL" id="CM035429">
    <property type="protein sequence ID" value="KAH7299478.1"/>
    <property type="molecule type" value="Genomic_DNA"/>
</dbReference>
<organism evidence="16 17">
    <name type="scientific">Ceratopteris richardii</name>
    <name type="common">Triangle waterfern</name>
    <dbReference type="NCBI Taxonomy" id="49495"/>
    <lineage>
        <taxon>Eukaryota</taxon>
        <taxon>Viridiplantae</taxon>
        <taxon>Streptophyta</taxon>
        <taxon>Embryophyta</taxon>
        <taxon>Tracheophyta</taxon>
        <taxon>Polypodiopsida</taxon>
        <taxon>Polypodiidae</taxon>
        <taxon>Polypodiales</taxon>
        <taxon>Pteridineae</taxon>
        <taxon>Pteridaceae</taxon>
        <taxon>Parkerioideae</taxon>
        <taxon>Ceratopteris</taxon>
    </lineage>
</organism>
<dbReference type="FunFam" id="1.20.5.190:FF:000003">
    <property type="entry name" value="Calmodulin-binding transcription activator 2"/>
    <property type="match status" value="1"/>
</dbReference>
<keyword evidence="4" id="KW-0677">Repeat</keyword>
<sequence>MDHRRYGGLPGQPETALCQILKDAQHRWLRPTEVCEILQNYQKFKLTPHPPNKPESGALFLFDRKALRYFRRDGHNWRKKKDRKTVREAHERLKAGSVEVLHCYYAHGEDNENFQRRSYWMLDANEHIVLVHYREVKEGSKSGFHSPNSYSIDGGSSFGNPHRVAGTSPQTSPLVSPRSSTPSTTDWNGGPACSPERDEPESSEDTDGYRLREGEAAQNAIYMRSSLAERATSVVNHGHQSSYNYTPINKDGAHHGEGALQTSYEAPPGGYDLYEYGEALKQVKGWGSKGTSEFSTIRLESGPEQYKDERILVEIDGLTWQSNLAGYLHAASVPEDLDRGDILGSAQVSSVNNINASPLNAVFPHLDGFDNPLLNGSHGDDAYSHYITAKEHGLDAWKNANRFDASATGADVNISPLSHLYSSFVRDSQADICRNPEDARATKAGNFERWMAQGIDSNGMISPDSEWANVFAEEIPILPQQMHMDIQAILSTPQEICFSITDFSPNCITSDSNTKVLVCGKFRDTVKYPAEFNWCCMFGDAEVPAEILEPGCLRCIAPARPPGKVPFFVTRGDRIACSEIKEFEYHVGIRPSFEALETAPFSKRDMLFQIRLAKMLGNISVPSGNSFVNPFKEDMVLELRSLRLFGEWEAMEEQLTEAGLKTSLKGQFIEKLLKEKLQIWLLQKVIEGGKGPAVWDDNGLGVLHIGAALGYTWIIAPLLAAGLNINFRDSRGWTALHWAAHCGREAMVTVLMARGASAGAKTDPTTGFPSGQTPADLASAEGYKGIAGYLAESSLTSHLSSLNLKSSSSEALPILSDGIQFQSKDNISQPSVGPSEEQLPLTLAAVRNAAQAVARIQSEFRVESFRRKQESYQHEEDEFGISNEEAQYIAAAQKPVRGQFIYGDELSHVNAAIRIQQNYRGWKGRRSFLVFRQNVVKIQAHFRGHQVRKQYRILWSVSIVKKLILWRRKGRGLRGLVPLPESSLEGNEEDDDFLRAGRKQIEIGLEKALARVQSMVRSPEAQEQYCRLLEGYQKLKSSSNMTLTSSSLEKGQVCKVPE</sequence>
<dbReference type="SUPFAM" id="SSF52540">
    <property type="entry name" value="P-loop containing nucleoside triphosphate hydrolases"/>
    <property type="match status" value="1"/>
</dbReference>
<dbReference type="InterPro" id="IPR000048">
    <property type="entry name" value="IQ_motif_EF-hand-BS"/>
</dbReference>
<gene>
    <name evidence="16" type="ORF">KP509_24G013800</name>
</gene>
<dbReference type="InterPro" id="IPR014756">
    <property type="entry name" value="Ig_E-set"/>
</dbReference>
<dbReference type="InterPro" id="IPR027417">
    <property type="entry name" value="P-loop_NTPase"/>
</dbReference>
<keyword evidence="8 13" id="KW-0040">ANK repeat</keyword>
<dbReference type="Proteomes" id="UP000825935">
    <property type="component" value="Chromosome 24"/>
</dbReference>
<evidence type="ECO:0000256" key="11">
    <source>
        <dbReference type="ARBA" id="ARBA00023163"/>
    </source>
</evidence>
<accession>A0A8T2RVF3</accession>